<dbReference type="GO" id="GO:0005829">
    <property type="term" value="C:cytosol"/>
    <property type="evidence" value="ECO:0007669"/>
    <property type="project" value="TreeGrafter"/>
</dbReference>
<dbReference type="Proteomes" id="UP000004699">
    <property type="component" value="Unassembled WGS sequence"/>
</dbReference>
<dbReference type="NCBIfam" id="NF002541">
    <property type="entry name" value="PRK02101.1-1"/>
    <property type="match status" value="1"/>
</dbReference>
<dbReference type="InterPro" id="IPR005583">
    <property type="entry name" value="YaaA"/>
</dbReference>
<dbReference type="GO" id="GO:0033194">
    <property type="term" value="P:response to hydroperoxide"/>
    <property type="evidence" value="ECO:0007669"/>
    <property type="project" value="TreeGrafter"/>
</dbReference>
<dbReference type="HOGENOM" id="CLU_061989_0_0_6"/>
<comment type="similarity">
    <text evidence="1">Belongs to the UPF0246 family.</text>
</comment>
<dbReference type="EMBL" id="DS999411">
    <property type="protein sequence ID" value="EED36721.1"/>
    <property type="molecule type" value="Genomic_DNA"/>
</dbReference>
<evidence type="ECO:0000313" key="3">
    <source>
        <dbReference type="Proteomes" id="UP000004699"/>
    </source>
</evidence>
<evidence type="ECO:0000256" key="1">
    <source>
        <dbReference type="HAMAP-Rule" id="MF_00652"/>
    </source>
</evidence>
<gene>
    <name evidence="2" type="ORF">NOR51B_2673</name>
</gene>
<dbReference type="PANTHER" id="PTHR30283:SF4">
    <property type="entry name" value="PEROXIDE STRESS RESISTANCE PROTEIN YAAA"/>
    <property type="match status" value="1"/>
</dbReference>
<dbReference type="Pfam" id="PF03883">
    <property type="entry name" value="H2O2_YaaD"/>
    <property type="match status" value="1"/>
</dbReference>
<name>B8KUB2_9GAMM</name>
<keyword evidence="3" id="KW-1185">Reference proteome</keyword>
<dbReference type="AlphaFoldDB" id="B8KUB2"/>
<reference evidence="3" key="1">
    <citation type="journal article" date="2013" name="BMC Microbiol.">
        <title>Taxonomy and evolution of bacteriochlorophyll a-containing members of the OM60/NOR5 clade of marine gammaproteobacteria: description of Luminiphilus syltensis gen. nov., sp. nov., reclassification of Haliea rubra as Pseudohaliea rubra gen. nov., comb. nov., and emendation of Chromatocurvus halotolerans.</title>
        <authorList>
            <person name="Spring S."/>
            <person name="Riedel T."/>
            <person name="Sproer C."/>
            <person name="Yan S."/>
            <person name="Harder J."/>
            <person name="Fuchs B.M."/>
        </authorList>
    </citation>
    <scope>NUCLEOTIDE SEQUENCE [LARGE SCALE GENOMIC DNA]</scope>
    <source>
        <strain evidence="3">NOR51-B</strain>
    </source>
</reference>
<organism evidence="2 3">
    <name type="scientific">Luminiphilus syltensis NOR5-1B</name>
    <dbReference type="NCBI Taxonomy" id="565045"/>
    <lineage>
        <taxon>Bacteria</taxon>
        <taxon>Pseudomonadati</taxon>
        <taxon>Pseudomonadota</taxon>
        <taxon>Gammaproteobacteria</taxon>
        <taxon>Cellvibrionales</taxon>
        <taxon>Halieaceae</taxon>
        <taxon>Luminiphilus</taxon>
    </lineage>
</organism>
<sequence>MRFAVLTLLSPAKTLDFETTPTTRRKTLPQFLDQAEQLVEDARALDPAQIRELMGVSESIASLNHERFMNWNREFSLDNAKQAVLAFRGDVYSGLEAETLSKEELAFAQKHLRILSGLYGLLRPLDLMQPYRLEMGLRFANRGGKNLYEFWGDDITRLINKQLRGSGSDVLVNLASNEYFKAIKTKQVNADIITPVFKDKKGDNYKIISFYAKKARGLMARHIIREGINEPGALSSFSSEGYRYSAQGSTPESPVFLRDAAP</sequence>
<evidence type="ECO:0000313" key="2">
    <source>
        <dbReference type="EMBL" id="EED36721.1"/>
    </source>
</evidence>
<dbReference type="NCBIfam" id="NF002542">
    <property type="entry name" value="PRK02101.1-3"/>
    <property type="match status" value="1"/>
</dbReference>
<protein>
    <recommendedName>
        <fullName evidence="1">UPF0246 protein NOR51B_2673</fullName>
    </recommendedName>
</protein>
<dbReference type="PANTHER" id="PTHR30283">
    <property type="entry name" value="PEROXIDE STRESS RESPONSE PROTEIN YAAA"/>
    <property type="match status" value="1"/>
</dbReference>
<dbReference type="eggNOG" id="COG3022">
    <property type="taxonomic scope" value="Bacteria"/>
</dbReference>
<dbReference type="STRING" id="565045.NOR51B_2673"/>
<proteinExistence type="inferred from homology"/>
<dbReference type="HAMAP" id="MF_00652">
    <property type="entry name" value="UPF0246"/>
    <property type="match status" value="1"/>
</dbReference>
<accession>B8KUB2</accession>